<evidence type="ECO:0000313" key="2">
    <source>
        <dbReference type="EMBL" id="QHU22081.1"/>
    </source>
</evidence>
<feature type="transmembrane region" description="Helical" evidence="1">
    <location>
        <begin position="44"/>
        <end position="72"/>
    </location>
</feature>
<reference evidence="2" key="1">
    <citation type="journal article" date="2020" name="Nature">
        <title>Giant virus diversity and host interactions through global metagenomics.</title>
        <authorList>
            <person name="Schulz F."/>
            <person name="Roux S."/>
            <person name="Paez-Espino D."/>
            <person name="Jungbluth S."/>
            <person name="Walsh D.A."/>
            <person name="Denef V.J."/>
            <person name="McMahon K.D."/>
            <person name="Konstantinidis K.T."/>
            <person name="Eloe-Fadrosh E.A."/>
            <person name="Kyrpides N.C."/>
            <person name="Woyke T."/>
        </authorList>
    </citation>
    <scope>NUCLEOTIDE SEQUENCE</scope>
    <source>
        <strain evidence="2">GVMAG-S-3300013286-35</strain>
    </source>
</reference>
<organism evidence="2">
    <name type="scientific">viral metagenome</name>
    <dbReference type="NCBI Taxonomy" id="1070528"/>
    <lineage>
        <taxon>unclassified sequences</taxon>
        <taxon>metagenomes</taxon>
        <taxon>organismal metagenomes</taxon>
    </lineage>
</organism>
<protein>
    <submittedName>
        <fullName evidence="2">Uncharacterized protein</fullName>
    </submittedName>
</protein>
<accession>A0A6C0KXV1</accession>
<evidence type="ECO:0000256" key="1">
    <source>
        <dbReference type="SAM" id="Phobius"/>
    </source>
</evidence>
<feature type="transmembrane region" description="Helical" evidence="1">
    <location>
        <begin position="19"/>
        <end position="38"/>
    </location>
</feature>
<proteinExistence type="predicted"/>
<keyword evidence="1" id="KW-1133">Transmembrane helix</keyword>
<keyword evidence="1" id="KW-0812">Transmembrane</keyword>
<dbReference type="AlphaFoldDB" id="A0A6C0KXV1"/>
<dbReference type="EMBL" id="MN740995">
    <property type="protein sequence ID" value="QHU22081.1"/>
    <property type="molecule type" value="Genomic_DNA"/>
</dbReference>
<sequence>MECSAIDKLRGPKVLDMSIFDWTTSLLGAYLLGAAFKLQGTVKWILFIIGWILFGILAHAFFGVNTMLGFYLGINPKPNRSKQCNLF</sequence>
<keyword evidence="1" id="KW-0472">Membrane</keyword>
<name>A0A6C0KXV1_9ZZZZ</name>